<name>A0A0H5LZ93_YERIN</name>
<proteinExistence type="predicted"/>
<dbReference type="EMBL" id="CWJI01000014">
    <property type="protein sequence ID" value="CRY56513.1"/>
    <property type="molecule type" value="Genomic_DNA"/>
</dbReference>
<gene>
    <name evidence="2" type="ORF">ERS008476_03557</name>
</gene>
<dbReference type="InterPro" id="IPR007048">
    <property type="entry name" value="IraD/Gp25-like"/>
</dbReference>
<evidence type="ECO:0000313" key="3">
    <source>
        <dbReference type="Proteomes" id="UP000043316"/>
    </source>
</evidence>
<organism evidence="2 3">
    <name type="scientific">Yersinia intermedia</name>
    <dbReference type="NCBI Taxonomy" id="631"/>
    <lineage>
        <taxon>Bacteria</taxon>
        <taxon>Pseudomonadati</taxon>
        <taxon>Pseudomonadota</taxon>
        <taxon>Gammaproteobacteria</taxon>
        <taxon>Enterobacterales</taxon>
        <taxon>Yersiniaceae</taxon>
        <taxon>Yersinia</taxon>
    </lineage>
</organism>
<feature type="domain" description="IraD/Gp25-like" evidence="1">
    <location>
        <begin position="28"/>
        <end position="99"/>
    </location>
</feature>
<dbReference type="AlphaFoldDB" id="A0A0H5LZ93"/>
<dbReference type="SUPFAM" id="SSF160719">
    <property type="entry name" value="gpW/gp25-like"/>
    <property type="match status" value="1"/>
</dbReference>
<sequence>MTSLLQRLSDNNPKQQDELIESADGYLEEEIMMLLSSRPRFSEVEHIPVLNGSILNYGINENFTSDMPIGERKSILQARLEMAIQRFEPRLKDVSFTTVNQGSTGILFFVNAYYQNRPVHYKLIWDDAINRFYLSE</sequence>
<evidence type="ECO:0000313" key="2">
    <source>
        <dbReference type="EMBL" id="CRY56513.1"/>
    </source>
</evidence>
<dbReference type="Proteomes" id="UP000043316">
    <property type="component" value="Unassembled WGS sequence"/>
</dbReference>
<reference evidence="3" key="1">
    <citation type="submission" date="2015-03" db="EMBL/GenBank/DDBJ databases">
        <authorList>
            <consortium name="Pathogen Informatics"/>
        </authorList>
    </citation>
    <scope>NUCLEOTIDE SEQUENCE [LARGE SCALE GENOMIC DNA]</scope>
    <source>
        <strain evidence="3">R148</strain>
    </source>
</reference>
<accession>A0A0H5LZ93</accession>
<dbReference type="RefSeq" id="WP_053010139.1">
    <property type="nucleotide sequence ID" value="NZ_CWJI01000014.1"/>
</dbReference>
<dbReference type="Pfam" id="PF04965">
    <property type="entry name" value="GPW_gp25"/>
    <property type="match status" value="1"/>
</dbReference>
<protein>
    <submittedName>
        <fullName evidence="2">Type VI secretion system lysozyme-like protein</fullName>
    </submittedName>
</protein>
<evidence type="ECO:0000259" key="1">
    <source>
        <dbReference type="Pfam" id="PF04965"/>
    </source>
</evidence>